<feature type="transmembrane region" description="Helical" evidence="9">
    <location>
        <begin position="352"/>
        <end position="374"/>
    </location>
</feature>
<evidence type="ECO:0000256" key="3">
    <source>
        <dbReference type="ARBA" id="ARBA00022448"/>
    </source>
</evidence>
<dbReference type="GeneID" id="9745040"/>
<feature type="transmembrane region" description="Helical" evidence="9">
    <location>
        <begin position="313"/>
        <end position="331"/>
    </location>
</feature>
<dbReference type="InterPro" id="IPR001905">
    <property type="entry name" value="Ammonium_transpt"/>
</dbReference>
<evidence type="ECO:0000313" key="12">
    <source>
        <dbReference type="Proteomes" id="UP000006565"/>
    </source>
</evidence>
<dbReference type="Pfam" id="PF00909">
    <property type="entry name" value="Ammonium_transp"/>
    <property type="match status" value="1"/>
</dbReference>
<organism evidence="11 12">
    <name type="scientific">Methanolacinia petrolearia (strain DSM 11571 / OCM 486 / SEBR 4847)</name>
    <name type="common">Methanoplanus petrolearius</name>
    <dbReference type="NCBI Taxonomy" id="679926"/>
    <lineage>
        <taxon>Archaea</taxon>
        <taxon>Methanobacteriati</taxon>
        <taxon>Methanobacteriota</taxon>
        <taxon>Stenosarchaea group</taxon>
        <taxon>Methanomicrobia</taxon>
        <taxon>Methanomicrobiales</taxon>
        <taxon>Methanomicrobiaceae</taxon>
        <taxon>Methanolacinia</taxon>
    </lineage>
</organism>
<dbReference type="STRING" id="679926.Mpet_2547"/>
<dbReference type="PANTHER" id="PTHR11730">
    <property type="entry name" value="AMMONIUM TRANSPORTER"/>
    <property type="match status" value="1"/>
</dbReference>
<keyword evidence="12" id="KW-1185">Reference proteome</keyword>
<dbReference type="InterPro" id="IPR024041">
    <property type="entry name" value="NH4_transpt_AmtB-like_dom"/>
</dbReference>
<feature type="transmembrane region" description="Helical" evidence="9">
    <location>
        <begin position="380"/>
        <end position="405"/>
    </location>
</feature>
<dbReference type="HOGENOM" id="CLU_000445_33_1_2"/>
<feature type="transmembrane region" description="Helical" evidence="9">
    <location>
        <begin position="77"/>
        <end position="104"/>
    </location>
</feature>
<feature type="transmembrane region" description="Helical" evidence="9">
    <location>
        <begin position="226"/>
        <end position="243"/>
    </location>
</feature>
<evidence type="ECO:0000256" key="2">
    <source>
        <dbReference type="ARBA" id="ARBA00005887"/>
    </source>
</evidence>
<evidence type="ECO:0000256" key="8">
    <source>
        <dbReference type="ARBA" id="ARBA00045370"/>
    </source>
</evidence>
<proteinExistence type="inferred from homology"/>
<dbReference type="RefSeq" id="WP_013330464.1">
    <property type="nucleotide sequence ID" value="NC_014507.1"/>
</dbReference>
<gene>
    <name evidence="11" type="ordered locus">Mpet_2547</name>
</gene>
<dbReference type="AlphaFoldDB" id="E1RF47"/>
<feature type="domain" description="Ammonium transporter AmtB-like" evidence="10">
    <location>
        <begin position="37"/>
        <end position="432"/>
    </location>
</feature>
<keyword evidence="4 9" id="KW-0812">Transmembrane</keyword>
<dbReference type="SUPFAM" id="SSF111352">
    <property type="entry name" value="Ammonium transporter"/>
    <property type="match status" value="1"/>
</dbReference>
<dbReference type="NCBIfam" id="TIGR00836">
    <property type="entry name" value="amt"/>
    <property type="match status" value="1"/>
</dbReference>
<evidence type="ECO:0000256" key="1">
    <source>
        <dbReference type="ARBA" id="ARBA00004141"/>
    </source>
</evidence>
<keyword evidence="7 9" id="KW-0924">Ammonia transport</keyword>
<comment type="similarity">
    <text evidence="2 9">Belongs to the ammonia transporter channel (TC 1.A.11.2) family.</text>
</comment>
<dbReference type="InterPro" id="IPR029020">
    <property type="entry name" value="Ammonium/urea_transptr"/>
</dbReference>
<dbReference type="PROSITE" id="PS01219">
    <property type="entry name" value="AMMONIUM_TRANSP"/>
    <property type="match status" value="1"/>
</dbReference>
<protein>
    <recommendedName>
        <fullName evidence="9">Ammonium transporter</fullName>
    </recommendedName>
</protein>
<evidence type="ECO:0000256" key="5">
    <source>
        <dbReference type="ARBA" id="ARBA00022989"/>
    </source>
</evidence>
<keyword evidence="6 9" id="KW-0472">Membrane</keyword>
<evidence type="ECO:0000256" key="4">
    <source>
        <dbReference type="ARBA" id="ARBA00022692"/>
    </source>
</evidence>
<dbReference type="Gene3D" id="1.10.3430.10">
    <property type="entry name" value="Ammonium transporter AmtB like domains"/>
    <property type="match status" value="1"/>
</dbReference>
<accession>E1RF47</accession>
<dbReference type="PANTHER" id="PTHR11730:SF6">
    <property type="entry name" value="AMMONIUM TRANSPORTER"/>
    <property type="match status" value="1"/>
</dbReference>
<dbReference type="OrthoDB" id="10960at2157"/>
<feature type="transmembrane region" description="Helical" evidence="9">
    <location>
        <begin position="33"/>
        <end position="56"/>
    </location>
</feature>
<dbReference type="GO" id="GO:0008519">
    <property type="term" value="F:ammonium channel activity"/>
    <property type="evidence" value="ECO:0007669"/>
    <property type="project" value="InterPro"/>
</dbReference>
<comment type="subcellular location">
    <subcellularLocation>
        <location evidence="9">Cell membrane</location>
        <topology evidence="9">Multi-pass membrane protein</topology>
    </subcellularLocation>
    <subcellularLocation>
        <location evidence="1">Membrane</location>
        <topology evidence="1">Multi-pass membrane protein</topology>
    </subcellularLocation>
</comment>
<feature type="transmembrane region" description="Helical" evidence="9">
    <location>
        <begin position="255"/>
        <end position="277"/>
    </location>
</feature>
<dbReference type="GO" id="GO:0005886">
    <property type="term" value="C:plasma membrane"/>
    <property type="evidence" value="ECO:0007669"/>
    <property type="project" value="UniProtKB-SubCell"/>
</dbReference>
<feature type="transmembrane region" description="Helical" evidence="9">
    <location>
        <begin position="124"/>
        <end position="143"/>
    </location>
</feature>
<name>E1RF47_METP4</name>
<evidence type="ECO:0000256" key="9">
    <source>
        <dbReference type="RuleBase" id="RU362002"/>
    </source>
</evidence>
<evidence type="ECO:0000256" key="6">
    <source>
        <dbReference type="ARBA" id="ARBA00023136"/>
    </source>
</evidence>
<evidence type="ECO:0000259" key="10">
    <source>
        <dbReference type="Pfam" id="PF00909"/>
    </source>
</evidence>
<dbReference type="Proteomes" id="UP000006565">
    <property type="component" value="Chromosome"/>
</dbReference>
<dbReference type="eggNOG" id="arCOG04397">
    <property type="taxonomic scope" value="Archaea"/>
</dbReference>
<feature type="transmembrane region" description="Helical" evidence="9">
    <location>
        <begin position="150"/>
        <end position="172"/>
    </location>
</feature>
<dbReference type="KEGG" id="mpi:Mpet_2547"/>
<evidence type="ECO:0000313" key="11">
    <source>
        <dbReference type="EMBL" id="ADN37291.1"/>
    </source>
</evidence>
<feature type="transmembrane region" description="Helical" evidence="9">
    <location>
        <begin position="289"/>
        <end position="307"/>
    </location>
</feature>
<dbReference type="InterPro" id="IPR018047">
    <property type="entry name" value="Ammonium_transpt_CS"/>
</dbReference>
<dbReference type="FunFam" id="1.10.3430.10:FF:000008">
    <property type="entry name" value="Ammonium transporter"/>
    <property type="match status" value="1"/>
</dbReference>
<dbReference type="EMBL" id="CP002117">
    <property type="protein sequence ID" value="ADN37291.1"/>
    <property type="molecule type" value="Genomic_DNA"/>
</dbReference>
<dbReference type="GO" id="GO:0097272">
    <property type="term" value="P:ammonium homeostasis"/>
    <property type="evidence" value="ECO:0007669"/>
    <property type="project" value="TreeGrafter"/>
</dbReference>
<evidence type="ECO:0000256" key="7">
    <source>
        <dbReference type="ARBA" id="ARBA00023177"/>
    </source>
</evidence>
<feature type="transmembrane region" description="Helical" evidence="9">
    <location>
        <begin position="184"/>
        <end position="205"/>
    </location>
</feature>
<keyword evidence="3 9" id="KW-0813">Transport</keyword>
<comment type="function">
    <text evidence="8">Involved in the uptake of ammonium/ammonia (NH(4)(+)/NH(3)). Transport is electrogenic.</text>
</comment>
<reference evidence="11 12" key="1">
    <citation type="journal article" date="2010" name="Stand. Genomic Sci.">
        <title>Complete genome sequence of Methanoplanus petrolearius type strain (SEBR 4847).</title>
        <authorList>
            <person name="Brambilla E."/>
            <person name="Djao O.D."/>
            <person name="Daligault H."/>
            <person name="Lapidus A."/>
            <person name="Lucas S."/>
            <person name="Hammon N."/>
            <person name="Nolan M."/>
            <person name="Tice H."/>
            <person name="Cheng J.F."/>
            <person name="Han C."/>
            <person name="Tapia R."/>
            <person name="Goodwin L."/>
            <person name="Pitluck S."/>
            <person name="Liolios K."/>
            <person name="Ivanova N."/>
            <person name="Mavromatis K."/>
            <person name="Mikhailova N."/>
            <person name="Pati A."/>
            <person name="Chen A."/>
            <person name="Palaniappan K."/>
            <person name="Land M."/>
            <person name="Hauser L."/>
            <person name="Chang Y.J."/>
            <person name="Jeffries C.D."/>
            <person name="Rohde M."/>
            <person name="Spring S."/>
            <person name="Sikorski J."/>
            <person name="Goker M."/>
            <person name="Woyke T."/>
            <person name="Bristow J."/>
            <person name="Eisen J.A."/>
            <person name="Markowitz V."/>
            <person name="Hugenholtz P."/>
            <person name="Kyrpides N.C."/>
            <person name="Klenk H.P."/>
        </authorList>
    </citation>
    <scope>NUCLEOTIDE SEQUENCE [LARGE SCALE GENOMIC DNA]</scope>
    <source>
        <strain evidence="12">DSM 11571 / OCM 486 / SEBR 4847</strain>
    </source>
</reference>
<sequence precursor="true">MIISMILIAGLIIPVAAGDPSGADTYESDPSTAVNFAWVLICGFLVMLMQAGFGLLEAGLTRAKNAANIMMKNMVDFCIGALGYWAVGFALMMGTATGITGLIVGLDGFFLIGDAYDVSTIELWFWQMVFCATAATIVSGAMAERTKFSTYCIASLVVTAFIYPLYGHWMWGGGWLSQLGALDFAGSGVVHAVGGFIALAGAWLVGPRVGKFKKDGTPVGIPGHSITLAILGVFILWFGWFGFNPGSTLAATDLRISVIAANTVLAAAAGGLMAMLLTWKKYGKADVPMTGNGIVAGLVAITAPCAWVSPPAAVLIGLVAGALVILSVWFIEWKLKIDDPVGAISVHGTNGIWGILALGLLADGTYGGVTGLLYGDAGFMVAQIISAVTVFVWAFGMGAIMFYILKKTIGIRVTDREQIEGLDIGEHGMTAYPDFLQAEPLIKEG</sequence>
<keyword evidence="5 9" id="KW-1133">Transmembrane helix</keyword>